<gene>
    <name evidence="6" type="ORF">BC938DRAFT_473991</name>
</gene>
<keyword evidence="3" id="KW-0378">Hydrolase</keyword>
<dbReference type="AlphaFoldDB" id="A0A433QSY6"/>
<dbReference type="EMBL" id="RBNJ01001696">
    <property type="protein sequence ID" value="RUS32868.1"/>
    <property type="molecule type" value="Genomic_DNA"/>
</dbReference>
<evidence type="ECO:0000256" key="4">
    <source>
        <dbReference type="ARBA" id="ARBA00023134"/>
    </source>
</evidence>
<keyword evidence="7" id="KW-1185">Reference proteome</keyword>
<keyword evidence="4" id="KW-0342">GTP-binding</keyword>
<feature type="domain" description="IRG-type G" evidence="5">
    <location>
        <begin position="1"/>
        <end position="162"/>
    </location>
</feature>
<dbReference type="SUPFAM" id="SSF52540">
    <property type="entry name" value="P-loop containing nucleoside triphosphate hydrolases"/>
    <property type="match status" value="1"/>
</dbReference>
<protein>
    <recommendedName>
        <fullName evidence="5">IRG-type G domain-containing protein</fullName>
    </recommendedName>
</protein>
<dbReference type="InterPro" id="IPR051515">
    <property type="entry name" value="IRG"/>
</dbReference>
<dbReference type="PROSITE" id="PS51716">
    <property type="entry name" value="G_IRG"/>
    <property type="match status" value="1"/>
</dbReference>
<evidence type="ECO:0000256" key="2">
    <source>
        <dbReference type="ARBA" id="ARBA00022741"/>
    </source>
</evidence>
<evidence type="ECO:0000259" key="5">
    <source>
        <dbReference type="PROSITE" id="PS51716"/>
    </source>
</evidence>
<evidence type="ECO:0000256" key="1">
    <source>
        <dbReference type="ARBA" id="ARBA00005429"/>
    </source>
</evidence>
<organism evidence="6 7">
    <name type="scientific">Jimgerdemannia flammicorona</name>
    <dbReference type="NCBI Taxonomy" id="994334"/>
    <lineage>
        <taxon>Eukaryota</taxon>
        <taxon>Fungi</taxon>
        <taxon>Fungi incertae sedis</taxon>
        <taxon>Mucoromycota</taxon>
        <taxon>Mucoromycotina</taxon>
        <taxon>Endogonomycetes</taxon>
        <taxon>Endogonales</taxon>
        <taxon>Endogonaceae</taxon>
        <taxon>Jimgerdemannia</taxon>
    </lineage>
</organism>
<dbReference type="PANTHER" id="PTHR32341">
    <property type="entry name" value="INTERFERON-INDUCIBLE GTPASE"/>
    <property type="match status" value="1"/>
</dbReference>
<comment type="caution">
    <text evidence="6">The sequence shown here is derived from an EMBL/GenBank/DDBJ whole genome shotgun (WGS) entry which is preliminary data.</text>
</comment>
<accession>A0A433QSY6</accession>
<dbReference type="GO" id="GO:0016787">
    <property type="term" value="F:hydrolase activity"/>
    <property type="evidence" value="ECO:0007669"/>
    <property type="project" value="UniProtKB-KW"/>
</dbReference>
<dbReference type="Gene3D" id="3.40.50.300">
    <property type="entry name" value="P-loop containing nucleotide triphosphate hydrolases"/>
    <property type="match status" value="1"/>
</dbReference>
<sequence length="243" mass="27824">MLSRRLLTVSVGEDETASGIKSYQHPDLNTLVLWDLPGGGAERNPGEPYFPDKMMFAFDALIVVTSAKFLQIELDIAKQANEKGVPIYFVRNKADQLLFAHSIESKLRKNSKMTWEQAAMELQKEVHKNIRGQIEATGLELDKLFILSAWHLQELVELMVKSKEPSATLHLMDEFRLVDMLIKETISYRSAASFGGHSIQLYIWQEFIVDPIKYYIQGPDSSSFASITFHQFILRPPLFEYHD</sequence>
<dbReference type="GO" id="GO:0005525">
    <property type="term" value="F:GTP binding"/>
    <property type="evidence" value="ECO:0007669"/>
    <property type="project" value="UniProtKB-KW"/>
</dbReference>
<evidence type="ECO:0000313" key="6">
    <source>
        <dbReference type="EMBL" id="RUS32868.1"/>
    </source>
</evidence>
<dbReference type="Proteomes" id="UP000274822">
    <property type="component" value="Unassembled WGS sequence"/>
</dbReference>
<dbReference type="Pfam" id="PF05049">
    <property type="entry name" value="IIGP"/>
    <property type="match status" value="1"/>
</dbReference>
<proteinExistence type="inferred from homology"/>
<evidence type="ECO:0000313" key="7">
    <source>
        <dbReference type="Proteomes" id="UP000274822"/>
    </source>
</evidence>
<dbReference type="InterPro" id="IPR007743">
    <property type="entry name" value="Immunity-related_GTPase-like"/>
</dbReference>
<dbReference type="GO" id="GO:0016020">
    <property type="term" value="C:membrane"/>
    <property type="evidence" value="ECO:0007669"/>
    <property type="project" value="InterPro"/>
</dbReference>
<reference evidence="6 7" key="1">
    <citation type="journal article" date="2018" name="New Phytol.">
        <title>Phylogenomics of Endogonaceae and evolution of mycorrhizas within Mucoromycota.</title>
        <authorList>
            <person name="Chang Y."/>
            <person name="Desiro A."/>
            <person name="Na H."/>
            <person name="Sandor L."/>
            <person name="Lipzen A."/>
            <person name="Clum A."/>
            <person name="Barry K."/>
            <person name="Grigoriev I.V."/>
            <person name="Martin F.M."/>
            <person name="Stajich J.E."/>
            <person name="Smith M.E."/>
            <person name="Bonito G."/>
            <person name="Spatafora J.W."/>
        </authorList>
    </citation>
    <scope>NUCLEOTIDE SEQUENCE [LARGE SCALE GENOMIC DNA]</scope>
    <source>
        <strain evidence="6 7">AD002</strain>
    </source>
</reference>
<dbReference type="InterPro" id="IPR027417">
    <property type="entry name" value="P-loop_NTPase"/>
</dbReference>
<dbReference type="InterPro" id="IPR030385">
    <property type="entry name" value="G_IRG_dom"/>
</dbReference>
<name>A0A433QSY6_9FUNG</name>
<keyword evidence="2" id="KW-0547">Nucleotide-binding</keyword>
<dbReference type="PANTHER" id="PTHR32341:SF10">
    <property type="entry name" value="INTERFERON-INDUCIBLE GTPASE 5"/>
    <property type="match status" value="1"/>
</dbReference>
<evidence type="ECO:0000256" key="3">
    <source>
        <dbReference type="ARBA" id="ARBA00022801"/>
    </source>
</evidence>
<comment type="similarity">
    <text evidence="1">Belongs to the TRAFAC class dynamin-like GTPase superfamily. IRG family.</text>
</comment>